<evidence type="ECO:0000259" key="5">
    <source>
        <dbReference type="PROSITE" id="PS51039"/>
    </source>
</evidence>
<dbReference type="AlphaFoldDB" id="A0A0F4ZAX5"/>
<dbReference type="OrthoDB" id="431929at2759"/>
<dbReference type="InterPro" id="IPR057358">
    <property type="entry name" value="UBL_ZFAND1-like"/>
</dbReference>
<keyword evidence="7" id="KW-1185">Reference proteome</keyword>
<evidence type="ECO:0000256" key="2">
    <source>
        <dbReference type="ARBA" id="ARBA00022771"/>
    </source>
</evidence>
<keyword evidence="3" id="KW-0862">Zinc</keyword>
<dbReference type="PANTHER" id="PTHR14677:SF40">
    <property type="entry name" value="CDC48-ASSOCIATED UBIQUITIN-LIKE_ZINC FINGER PROTEIN 1"/>
    <property type="match status" value="1"/>
</dbReference>
<keyword evidence="1" id="KW-0479">Metal-binding</keyword>
<dbReference type="PROSITE" id="PS51039">
    <property type="entry name" value="ZF_AN1"/>
    <property type="match status" value="2"/>
</dbReference>
<evidence type="ECO:0000256" key="3">
    <source>
        <dbReference type="ARBA" id="ARBA00022833"/>
    </source>
</evidence>
<dbReference type="Pfam" id="PF01428">
    <property type="entry name" value="zf-AN1"/>
    <property type="match status" value="2"/>
</dbReference>
<accession>A0A0F4ZAX5</accession>
<organism evidence="6 7">
    <name type="scientific">Thielaviopsis punctulata</name>
    <dbReference type="NCBI Taxonomy" id="72032"/>
    <lineage>
        <taxon>Eukaryota</taxon>
        <taxon>Fungi</taxon>
        <taxon>Dikarya</taxon>
        <taxon>Ascomycota</taxon>
        <taxon>Pezizomycotina</taxon>
        <taxon>Sordariomycetes</taxon>
        <taxon>Hypocreomycetidae</taxon>
        <taxon>Microascales</taxon>
        <taxon>Ceratocystidaceae</taxon>
        <taxon>Thielaviopsis</taxon>
    </lineage>
</organism>
<gene>
    <name evidence="6" type="ORF">TD95_003471</name>
</gene>
<dbReference type="EMBL" id="LAEV01001794">
    <property type="protein sequence ID" value="KKA27286.1"/>
    <property type="molecule type" value="Genomic_DNA"/>
</dbReference>
<dbReference type="Proteomes" id="UP000033483">
    <property type="component" value="Unassembled WGS sequence"/>
</dbReference>
<dbReference type="SUPFAM" id="SSF118310">
    <property type="entry name" value="AN1-like Zinc finger"/>
    <property type="match status" value="2"/>
</dbReference>
<reference evidence="6 7" key="1">
    <citation type="submission" date="2015-03" db="EMBL/GenBank/DDBJ databases">
        <authorList>
            <person name="Radwan O."/>
            <person name="Al-Naeli F.A."/>
            <person name="Rendon G.A."/>
            <person name="Fields C."/>
        </authorList>
    </citation>
    <scope>NUCLEOTIDE SEQUENCE [LARGE SCALE GENOMIC DNA]</scope>
    <source>
        <strain evidence="6">CR-DP1</strain>
    </source>
</reference>
<evidence type="ECO:0000256" key="1">
    <source>
        <dbReference type="ARBA" id="ARBA00022723"/>
    </source>
</evidence>
<name>A0A0F4ZAX5_9PEZI</name>
<dbReference type="GO" id="GO:0005737">
    <property type="term" value="C:cytoplasm"/>
    <property type="evidence" value="ECO:0007669"/>
    <property type="project" value="TreeGrafter"/>
</dbReference>
<dbReference type="Pfam" id="PF25327">
    <property type="entry name" value="UBL_ZFAND1"/>
    <property type="match status" value="1"/>
</dbReference>
<evidence type="ECO:0000313" key="7">
    <source>
        <dbReference type="Proteomes" id="UP000033483"/>
    </source>
</evidence>
<evidence type="ECO:0000256" key="4">
    <source>
        <dbReference type="PROSITE-ProRule" id="PRU00449"/>
    </source>
</evidence>
<comment type="caution">
    <text evidence="6">The sequence shown here is derived from an EMBL/GenBank/DDBJ whole genome shotgun (WGS) entry which is preliminary data.</text>
</comment>
<dbReference type="InterPro" id="IPR000058">
    <property type="entry name" value="Znf_AN1"/>
</dbReference>
<evidence type="ECO:0000313" key="6">
    <source>
        <dbReference type="EMBL" id="KKA27286.1"/>
    </source>
</evidence>
<feature type="domain" description="AN1-type" evidence="5">
    <location>
        <begin position="27"/>
        <end position="75"/>
    </location>
</feature>
<feature type="domain" description="AN1-type" evidence="5">
    <location>
        <begin position="97"/>
        <end position="149"/>
    </location>
</feature>
<dbReference type="PANTHER" id="PTHR14677">
    <property type="entry name" value="ARSENITE INDUCUBLE RNA ASSOCIATED PROTEIN AIP-1-RELATED"/>
    <property type="match status" value="1"/>
</dbReference>
<protein>
    <recommendedName>
        <fullName evidence="5">AN1-type domain-containing protein</fullName>
    </recommendedName>
</protein>
<sequence length="317" mass="34517">MPSPNVSGASSTDDTSYITMKDNNDASLVGSHCEHAYCNQLDFLPFLCQSCRRTFCLDHRSETAHKCPHEGAWARRKRDAALSKSSIGASTPIRDKVASERPCALPACKAVIGTALVTGVHCDTCVRDYCLAHRLKEDHDCKNLVPLGAKGGFFRSQQAAVQKKTALLDKLRAWAGEKTAAAGRALPKAKPSTTAQRLMAVNSLKKSAKGDEKLAAEKRVYLYVEAEAETTKSKFPKGSFFYSKDWVVGRVLDAAAKSLQIENVNNQSSNEQDKLRMFHVEGGRVLEYNEKVGAALVSGNTVVLLRGVGQAPDLIEM</sequence>
<proteinExistence type="predicted"/>
<keyword evidence="2 4" id="KW-0863">Zinc-finger</keyword>
<dbReference type="Gene3D" id="4.10.1110.10">
    <property type="entry name" value="AN1-like Zinc finger"/>
    <property type="match status" value="2"/>
</dbReference>
<dbReference type="InterPro" id="IPR035896">
    <property type="entry name" value="AN1-like_Znf"/>
</dbReference>
<dbReference type="GO" id="GO:0008270">
    <property type="term" value="F:zinc ion binding"/>
    <property type="evidence" value="ECO:0007669"/>
    <property type="project" value="UniProtKB-KW"/>
</dbReference>
<dbReference type="SMART" id="SM00154">
    <property type="entry name" value="ZnF_AN1"/>
    <property type="match status" value="2"/>
</dbReference>